<dbReference type="EMBL" id="CP107027">
    <property type="protein sequence ID" value="UYG94002.1"/>
    <property type="molecule type" value="Genomic_DNA"/>
</dbReference>
<keyword evidence="1" id="KW-1133">Transmembrane helix</keyword>
<dbReference type="AlphaFoldDB" id="A0AA46PP40"/>
<evidence type="ECO:0000256" key="1">
    <source>
        <dbReference type="SAM" id="Phobius"/>
    </source>
</evidence>
<evidence type="ECO:0000313" key="3">
    <source>
        <dbReference type="Proteomes" id="UP001163104"/>
    </source>
</evidence>
<keyword evidence="1" id="KW-0812">Transmembrane</keyword>
<sequence>MRKLWIGGTFTGLLSGTFLGLFLKMIEISTGIKVYTLLLNVDYFPILKNYHFPELVEFGFHLIISVIVAISLLLIIKKYCWNRVQIIVRTLFITFSIGFLLYPTTGLSDRTPELTSLPALFFWLLGHLLYGLLLSLLFIKKEFLLN</sequence>
<feature type="transmembrane region" description="Helical" evidence="1">
    <location>
        <begin position="55"/>
        <end position="74"/>
    </location>
</feature>
<keyword evidence="1" id="KW-0472">Membrane</keyword>
<feature type="transmembrane region" description="Helical" evidence="1">
    <location>
        <begin position="86"/>
        <end position="105"/>
    </location>
</feature>
<organism evidence="2 3">
    <name type="scientific">Cytobacillus firmus</name>
    <name type="common">Bacillus firmus</name>
    <dbReference type="NCBI Taxonomy" id="1399"/>
    <lineage>
        <taxon>Bacteria</taxon>
        <taxon>Bacillati</taxon>
        <taxon>Bacillota</taxon>
        <taxon>Bacilli</taxon>
        <taxon>Bacillales</taxon>
        <taxon>Bacillaceae</taxon>
        <taxon>Cytobacillus</taxon>
    </lineage>
</organism>
<protein>
    <submittedName>
        <fullName evidence="2">Uncharacterized protein</fullName>
    </submittedName>
</protein>
<gene>
    <name evidence="2" type="ORF">OD459_17570</name>
</gene>
<dbReference type="RefSeq" id="WP_048008423.1">
    <property type="nucleotide sequence ID" value="NZ_CP107027.1"/>
</dbReference>
<evidence type="ECO:0000313" key="2">
    <source>
        <dbReference type="EMBL" id="UYG94002.1"/>
    </source>
</evidence>
<dbReference type="Proteomes" id="UP001163104">
    <property type="component" value="Chromosome"/>
</dbReference>
<name>A0AA46PP40_CYTFI</name>
<reference evidence="2" key="1">
    <citation type="submission" date="2022-10" db="EMBL/GenBank/DDBJ databases">
        <title>Mechanism of multi-heavy metal repair in Cytobacillus Firmus M7.</title>
        <authorList>
            <person name="Li X."/>
            <person name="Yu C."/>
        </authorList>
    </citation>
    <scope>NUCLEOTIDE SEQUENCE</scope>
    <source>
        <strain evidence="2">M7</strain>
    </source>
</reference>
<feature type="transmembrane region" description="Helical" evidence="1">
    <location>
        <begin position="117"/>
        <end position="139"/>
    </location>
</feature>
<accession>A0AA46PP40</accession>
<proteinExistence type="predicted"/>